<evidence type="ECO:0000256" key="7">
    <source>
        <dbReference type="ARBA" id="ARBA00023125"/>
    </source>
</evidence>
<evidence type="ECO:0000256" key="5">
    <source>
        <dbReference type="ARBA" id="ARBA00022833"/>
    </source>
</evidence>
<keyword evidence="10 11" id="KW-0539">Nucleus</keyword>
<dbReference type="GO" id="GO:0003700">
    <property type="term" value="F:DNA-binding transcription factor activity"/>
    <property type="evidence" value="ECO:0007669"/>
    <property type="project" value="InterPro"/>
</dbReference>
<dbReference type="GO" id="GO:0008270">
    <property type="term" value="F:zinc ion binding"/>
    <property type="evidence" value="ECO:0007669"/>
    <property type="project" value="UniProtKB-KW"/>
</dbReference>
<evidence type="ECO:0000256" key="3">
    <source>
        <dbReference type="ARBA" id="ARBA00022723"/>
    </source>
</evidence>
<dbReference type="PROSITE" id="PS00031">
    <property type="entry name" value="NUCLEAR_REC_DBD_1"/>
    <property type="match status" value="2"/>
</dbReference>
<evidence type="ECO:0000256" key="8">
    <source>
        <dbReference type="ARBA" id="ARBA00023163"/>
    </source>
</evidence>
<dbReference type="PANTHER" id="PTHR46800">
    <property type="entry name" value="NUCLEAR HORMONE RECEPTOR FAMILY-RELATED-RELATED"/>
    <property type="match status" value="1"/>
</dbReference>
<dbReference type="PRINTS" id="PR00047">
    <property type="entry name" value="STROIDFINGER"/>
</dbReference>
<dbReference type="InterPro" id="IPR049636">
    <property type="entry name" value="HNF4-like_DBD"/>
</dbReference>
<organism evidence="14 15">
    <name type="scientific">Caenorhabditis angaria</name>
    <dbReference type="NCBI Taxonomy" id="860376"/>
    <lineage>
        <taxon>Eukaryota</taxon>
        <taxon>Metazoa</taxon>
        <taxon>Ecdysozoa</taxon>
        <taxon>Nematoda</taxon>
        <taxon>Chromadorea</taxon>
        <taxon>Rhabditida</taxon>
        <taxon>Rhabditina</taxon>
        <taxon>Rhabditomorpha</taxon>
        <taxon>Rhabditoidea</taxon>
        <taxon>Rhabditidae</taxon>
        <taxon>Peloderinae</taxon>
        <taxon>Caenorhabditis</taxon>
    </lineage>
</organism>
<dbReference type="InterPro" id="IPR035500">
    <property type="entry name" value="NHR-like_dom_sf"/>
</dbReference>
<dbReference type="InterPro" id="IPR013088">
    <property type="entry name" value="Znf_NHR/GATA"/>
</dbReference>
<gene>
    <name evidence="14" type="ORF">CAMP_LOCUS14072</name>
</gene>
<dbReference type="Gene3D" id="1.10.565.10">
    <property type="entry name" value="Retinoid X Receptor"/>
    <property type="match status" value="1"/>
</dbReference>
<dbReference type="PANTHER" id="PTHR46800:SF1">
    <property type="entry name" value="NUCLEAR HORMONE RECEPTOR FAMILY"/>
    <property type="match status" value="1"/>
</dbReference>
<evidence type="ECO:0000256" key="6">
    <source>
        <dbReference type="ARBA" id="ARBA00023015"/>
    </source>
</evidence>
<accession>A0A9P1N4Y9</accession>
<dbReference type="CDD" id="cd06960">
    <property type="entry name" value="NR_DBD_HNF4A"/>
    <property type="match status" value="1"/>
</dbReference>
<evidence type="ECO:0000313" key="14">
    <source>
        <dbReference type="EMBL" id="CAI5451435.1"/>
    </source>
</evidence>
<dbReference type="SMART" id="SM00399">
    <property type="entry name" value="ZnF_C4"/>
    <property type="match status" value="2"/>
</dbReference>
<evidence type="ECO:0008006" key="16">
    <source>
        <dbReference type="Google" id="ProtNLM"/>
    </source>
</evidence>
<dbReference type="OrthoDB" id="5776485at2759"/>
<keyword evidence="7 11" id="KW-0238">DNA-binding</keyword>
<evidence type="ECO:0000256" key="2">
    <source>
        <dbReference type="ARBA" id="ARBA00005993"/>
    </source>
</evidence>
<evidence type="ECO:0000259" key="12">
    <source>
        <dbReference type="PROSITE" id="PS51030"/>
    </source>
</evidence>
<feature type="domain" description="Nuclear receptor" evidence="12">
    <location>
        <begin position="1"/>
        <end position="76"/>
    </location>
</feature>
<evidence type="ECO:0000256" key="11">
    <source>
        <dbReference type="RuleBase" id="RU004334"/>
    </source>
</evidence>
<keyword evidence="8 11" id="KW-0804">Transcription</keyword>
<evidence type="ECO:0000313" key="15">
    <source>
        <dbReference type="Proteomes" id="UP001152747"/>
    </source>
</evidence>
<keyword evidence="9 11" id="KW-0675">Receptor</keyword>
<evidence type="ECO:0000256" key="4">
    <source>
        <dbReference type="ARBA" id="ARBA00022771"/>
    </source>
</evidence>
<evidence type="ECO:0000259" key="13">
    <source>
        <dbReference type="PROSITE" id="PS51843"/>
    </source>
</evidence>
<keyword evidence="4 11" id="KW-0863">Zinc-finger</keyword>
<comment type="similarity">
    <text evidence="2 11">Belongs to the nuclear hormone receptor family.</text>
</comment>
<dbReference type="GO" id="GO:0000978">
    <property type="term" value="F:RNA polymerase II cis-regulatory region sequence-specific DNA binding"/>
    <property type="evidence" value="ECO:0007669"/>
    <property type="project" value="InterPro"/>
</dbReference>
<keyword evidence="6 11" id="KW-0805">Transcription regulation</keyword>
<comment type="subcellular location">
    <subcellularLocation>
        <location evidence="1 11">Nucleus</location>
    </subcellularLocation>
</comment>
<proteinExistence type="inferred from homology"/>
<dbReference type="Gene3D" id="3.30.50.10">
    <property type="entry name" value="Erythroid Transcription Factor GATA-1, subunit A"/>
    <property type="match status" value="2"/>
</dbReference>
<protein>
    <recommendedName>
        <fullName evidence="16">Nuclear receptor domain-containing protein</fullName>
    </recommendedName>
</protein>
<feature type="domain" description="NR LBD" evidence="13">
    <location>
        <begin position="82"/>
        <end position="330"/>
    </location>
</feature>
<comment type="caution">
    <text evidence="14">The sequence shown here is derived from an EMBL/GenBank/DDBJ whole genome shotgun (WGS) entry which is preliminary data.</text>
</comment>
<dbReference type="SUPFAM" id="SSF48508">
    <property type="entry name" value="Nuclear receptor ligand-binding domain"/>
    <property type="match status" value="2"/>
</dbReference>
<dbReference type="InterPro" id="IPR042936">
    <property type="entry name" value="Nhr-150"/>
</dbReference>
<dbReference type="PROSITE" id="PS51030">
    <property type="entry name" value="NUCLEAR_REC_DBD_2"/>
    <property type="match status" value="2"/>
</dbReference>
<dbReference type="Pfam" id="PF00105">
    <property type="entry name" value="zf-C4"/>
    <property type="match status" value="2"/>
</dbReference>
<dbReference type="PROSITE" id="PS51843">
    <property type="entry name" value="NR_LBD"/>
    <property type="match status" value="1"/>
</dbReference>
<reference evidence="14" key="1">
    <citation type="submission" date="2022-11" db="EMBL/GenBank/DDBJ databases">
        <authorList>
            <person name="Kikuchi T."/>
        </authorList>
    </citation>
    <scope>NUCLEOTIDE SEQUENCE</scope>
    <source>
        <strain evidence="14">PS1010</strain>
    </source>
</reference>
<evidence type="ECO:0000256" key="10">
    <source>
        <dbReference type="ARBA" id="ARBA00023242"/>
    </source>
</evidence>
<dbReference type="InterPro" id="IPR000536">
    <property type="entry name" value="Nucl_hrmn_rcpt_lig-bd"/>
</dbReference>
<dbReference type="Proteomes" id="UP001152747">
    <property type="component" value="Unassembled WGS sequence"/>
</dbReference>
<keyword evidence="3 11" id="KW-0479">Metal-binding</keyword>
<dbReference type="InterPro" id="IPR001628">
    <property type="entry name" value="Znf_hrmn_rcpt"/>
</dbReference>
<dbReference type="GO" id="GO:0005634">
    <property type="term" value="C:nucleus"/>
    <property type="evidence" value="ECO:0007669"/>
    <property type="project" value="UniProtKB-SubCell"/>
</dbReference>
<dbReference type="SUPFAM" id="SSF57716">
    <property type="entry name" value="Glucocorticoid receptor-like (DNA-binding domain)"/>
    <property type="match status" value="2"/>
</dbReference>
<dbReference type="Pfam" id="PF00104">
    <property type="entry name" value="Hormone_recep"/>
    <property type="match status" value="2"/>
</dbReference>
<evidence type="ECO:0000256" key="9">
    <source>
        <dbReference type="ARBA" id="ARBA00023170"/>
    </source>
</evidence>
<keyword evidence="5 11" id="KW-0862">Zinc</keyword>
<keyword evidence="15" id="KW-1185">Reference proteome</keyword>
<dbReference type="EMBL" id="CANHGI010000005">
    <property type="protein sequence ID" value="CAI5451435.1"/>
    <property type="molecule type" value="Genomic_DNA"/>
</dbReference>
<sequence length="622" mass="72589">MQCAVCSAQVIESHFGAMVCRSCSAFFRRYVLTKKKRIACKAEKTCSINHNIRKMCRFCRMAKCLQVGMIPTRINEPIISKNTDKILEMLSNYSRLQEERLIAYGMSDEKVNFSTATTIMEANYGISRKHIERLSKEFTKLSKKNQNALFDHYYTGCIVAENLYCAATSEKSEKFRVHTGRETLPIEQYFLGENKNTYLTDIQINEMFKPFWINGMNQVVKPLLELKLNTFEITALFGLMLFDGSSKGIDDDCVEICYKIRNIIFREITAYHRETEHSRSFDRMADIMYALTLMMRCAVCNAKVIESHFGAMVCRACAAFFRRYVIAKSSLITCSNEKKCVININVKKMCRFCRMAKCLKVGMAATRIEDQIILKSTDKILAFMKNYPRLQEDRMIVHGHLEEKINFSTATTIMEADYRISRNLIERSFKEFGIIRKNSRNAIFDHFYTRFIVAESAFNVVNSNNTENFRVKTGHETLPIDKFFLGENKKTKLTDDQINIIFEPFWRKSMTQIIKPFIELKLDEFEFTAMLAIMLFDGSYSRIDDNCSKMCYRVRNIIFREISSYHKEIDHPRSFDRMADIMYAITLMEKSRQIVSDQLTLSCLFNLDHNEQICQIFKETSQ</sequence>
<name>A0A9P1N4Y9_9PELO</name>
<feature type="domain" description="Nuclear receptor" evidence="12">
    <location>
        <begin position="294"/>
        <end position="370"/>
    </location>
</feature>
<evidence type="ECO:0000256" key="1">
    <source>
        <dbReference type="ARBA" id="ARBA00004123"/>
    </source>
</evidence>
<dbReference type="AlphaFoldDB" id="A0A9P1N4Y9"/>
<dbReference type="SMART" id="SM00430">
    <property type="entry name" value="HOLI"/>
    <property type="match status" value="2"/>
</dbReference>